<dbReference type="Gramene" id="AUR62035232-RA">
    <property type="protein sequence ID" value="AUR62035232-RA:cds"/>
    <property type="gene ID" value="AUR62035232"/>
</dbReference>
<sequence length="156" mass="17077">MAASENKGVAVSGNEKNGVDPIPNTHVSFGQLLDLGVINQFGQLLGDYSRLDEELWLCDLENDKSMDALDSGYEGLKCQIIPSGCKEPIAQYVCLMTLASILSPNPDNERNFRIVSNLVKENTKIFPGLKRSIIESLFVKRSGKSLWNGVAVVSCQ</sequence>
<evidence type="ECO:0000313" key="2">
    <source>
        <dbReference type="Proteomes" id="UP000596660"/>
    </source>
</evidence>
<proteinExistence type="predicted"/>
<protein>
    <submittedName>
        <fullName evidence="1">Uncharacterized protein</fullName>
    </submittedName>
</protein>
<evidence type="ECO:0000313" key="1">
    <source>
        <dbReference type="EnsemblPlants" id="AUR62035232-RA:cds"/>
    </source>
</evidence>
<keyword evidence="2" id="KW-1185">Reference proteome</keyword>
<dbReference type="Proteomes" id="UP000596660">
    <property type="component" value="Unplaced"/>
</dbReference>
<reference evidence="1" key="2">
    <citation type="submission" date="2021-03" db="UniProtKB">
        <authorList>
            <consortium name="EnsemblPlants"/>
        </authorList>
    </citation>
    <scope>IDENTIFICATION</scope>
</reference>
<dbReference type="AlphaFoldDB" id="A0A803MU10"/>
<dbReference type="EnsemblPlants" id="AUR62035232-RA">
    <property type="protein sequence ID" value="AUR62035232-RA:cds"/>
    <property type="gene ID" value="AUR62035232"/>
</dbReference>
<accession>A0A803MU10</accession>
<reference evidence="1" key="1">
    <citation type="journal article" date="2017" name="Nature">
        <title>The genome of Chenopodium quinoa.</title>
        <authorList>
            <person name="Jarvis D.E."/>
            <person name="Ho Y.S."/>
            <person name="Lightfoot D.J."/>
            <person name="Schmoeckel S.M."/>
            <person name="Li B."/>
            <person name="Borm T.J.A."/>
            <person name="Ohyanagi H."/>
            <person name="Mineta K."/>
            <person name="Michell C.T."/>
            <person name="Saber N."/>
            <person name="Kharbatia N.M."/>
            <person name="Rupper R.R."/>
            <person name="Sharp A.R."/>
            <person name="Dally N."/>
            <person name="Boughton B.A."/>
            <person name="Woo Y.H."/>
            <person name="Gao G."/>
            <person name="Schijlen E.G.W.M."/>
            <person name="Guo X."/>
            <person name="Momin A.A."/>
            <person name="Negrao S."/>
            <person name="Al-Babili S."/>
            <person name="Gehring C."/>
            <person name="Roessner U."/>
            <person name="Jung C."/>
            <person name="Murphy K."/>
            <person name="Arold S.T."/>
            <person name="Gojobori T."/>
            <person name="van der Linden C.G."/>
            <person name="van Loo E.N."/>
            <person name="Jellen E.N."/>
            <person name="Maughan P.J."/>
            <person name="Tester M."/>
        </authorList>
    </citation>
    <scope>NUCLEOTIDE SEQUENCE [LARGE SCALE GENOMIC DNA]</scope>
    <source>
        <strain evidence="1">cv. PI 614886</strain>
    </source>
</reference>
<name>A0A803MU10_CHEQI</name>
<organism evidence="1 2">
    <name type="scientific">Chenopodium quinoa</name>
    <name type="common">Quinoa</name>
    <dbReference type="NCBI Taxonomy" id="63459"/>
    <lineage>
        <taxon>Eukaryota</taxon>
        <taxon>Viridiplantae</taxon>
        <taxon>Streptophyta</taxon>
        <taxon>Embryophyta</taxon>
        <taxon>Tracheophyta</taxon>
        <taxon>Spermatophyta</taxon>
        <taxon>Magnoliopsida</taxon>
        <taxon>eudicotyledons</taxon>
        <taxon>Gunneridae</taxon>
        <taxon>Pentapetalae</taxon>
        <taxon>Caryophyllales</taxon>
        <taxon>Chenopodiaceae</taxon>
        <taxon>Chenopodioideae</taxon>
        <taxon>Atripliceae</taxon>
        <taxon>Chenopodium</taxon>
    </lineage>
</organism>